<dbReference type="Pfam" id="PF09848">
    <property type="entry name" value="SLFN-g3_helicase"/>
    <property type="match status" value="1"/>
</dbReference>
<sequence>MRLYAGSSAEFITATAHQAIVGLLKQAYFEQYRDQAREGEILSWQNSLQAVSEVFQQAGLLDHGVLLEYQLPLTSKRLDCLICGTDIRQEPRAVIIELKQWSRTEPSAGQHEVVTWLDGAKKDVLHPSAQVGQYRSYLREVHTAFNGESDRIKLHACSYLHNYHFGAADAVLAPKFDRLLESFPVFGQQQRTELGDFLQRRLGGGQGLEPLRRIEQGRYAPSKKLLDHVVSLIDTDATYVLLDEQMLVYDQVFAAVLAARESGQKTAILVKGGPGTGKSVVALNLLADLMSQGYKAHYATGSKAFTETLRDKFGWRGRSFFTYFNAYATAPENALDVLLCDEAHRIRSSSVDRFTAADKRSGLNQVQELLRAAMVTVFFLDDFQRVRPGEIGSYDMLRQEAEQAGAVVKEHELEAQFRCSGSSGFINWLDNTLGIKRTANVLWGTGEGYDFRIVPTPMAVEELLQSQLQQGHTARMVAGFCWPWSEPTDEGYLVEDVVIEQPGISYRRPWNAKSTKKRLAPGIPKSSLWATEPGGFEQVGCVFTAQGFEFDYVGVIVGRDLTYRFAQQSWMANSQATHDSSLKQSRLTDQERVEFFRNTYKVLMTRGMKGCYVYFEDEETGQFFRSRMETS</sequence>
<name>A0A3R9PIH3_9BACT</name>
<dbReference type="SUPFAM" id="SSF52540">
    <property type="entry name" value="P-loop containing nucleoside triphosphate hydrolases"/>
    <property type="match status" value="2"/>
</dbReference>
<gene>
    <name evidence="2" type="ORF">EI293_20970</name>
</gene>
<dbReference type="InterPro" id="IPR018647">
    <property type="entry name" value="SLFN_3-like_DNA/RNA_helicase"/>
</dbReference>
<protein>
    <submittedName>
        <fullName evidence="2">DUF2075 domain-containing protein</fullName>
    </submittedName>
</protein>
<dbReference type="OrthoDB" id="9759819at2"/>
<accession>A0A3R9PIH3</accession>
<reference evidence="2 3" key="1">
    <citation type="submission" date="2018-12" db="EMBL/GenBank/DDBJ databases">
        <authorList>
            <person name="Feng G."/>
            <person name="Zhu H."/>
        </authorList>
    </citation>
    <scope>NUCLEOTIDE SEQUENCE [LARGE SCALE GENOMIC DNA]</scope>
    <source>
        <strain evidence="2 3">LMG 26000</strain>
    </source>
</reference>
<comment type="caution">
    <text evidence="2">The sequence shown here is derived from an EMBL/GenBank/DDBJ whole genome shotgun (WGS) entry which is preliminary data.</text>
</comment>
<dbReference type="RefSeq" id="WP_125440517.1">
    <property type="nucleotide sequence ID" value="NZ_RWIU01000010.1"/>
</dbReference>
<keyword evidence="3" id="KW-1185">Reference proteome</keyword>
<dbReference type="CDD" id="cd00009">
    <property type="entry name" value="AAA"/>
    <property type="match status" value="1"/>
</dbReference>
<evidence type="ECO:0000259" key="1">
    <source>
        <dbReference type="Pfam" id="PF09848"/>
    </source>
</evidence>
<proteinExistence type="predicted"/>
<dbReference type="InterPro" id="IPR027417">
    <property type="entry name" value="P-loop_NTPase"/>
</dbReference>
<dbReference type="Proteomes" id="UP000270291">
    <property type="component" value="Unassembled WGS sequence"/>
</dbReference>
<evidence type="ECO:0000313" key="3">
    <source>
        <dbReference type="Proteomes" id="UP000270291"/>
    </source>
</evidence>
<evidence type="ECO:0000313" key="2">
    <source>
        <dbReference type="EMBL" id="RSK38997.1"/>
    </source>
</evidence>
<dbReference type="EMBL" id="RWIU01000010">
    <property type="protein sequence ID" value="RSK38997.1"/>
    <property type="molecule type" value="Genomic_DNA"/>
</dbReference>
<organism evidence="2 3">
    <name type="scientific">Hymenobacter perfusus</name>
    <dbReference type="NCBI Taxonomy" id="1236770"/>
    <lineage>
        <taxon>Bacteria</taxon>
        <taxon>Pseudomonadati</taxon>
        <taxon>Bacteroidota</taxon>
        <taxon>Cytophagia</taxon>
        <taxon>Cytophagales</taxon>
        <taxon>Hymenobacteraceae</taxon>
        <taxon>Hymenobacter</taxon>
    </lineage>
</organism>
<dbReference type="AlphaFoldDB" id="A0A3R9PIH3"/>
<dbReference type="Gene3D" id="3.40.50.300">
    <property type="entry name" value="P-loop containing nucleotide triphosphate hydrolases"/>
    <property type="match status" value="1"/>
</dbReference>
<feature type="domain" description="Schlafen group 3-like DNA/RNA helicase" evidence="1">
    <location>
        <begin position="266"/>
        <end position="617"/>
    </location>
</feature>